<dbReference type="AlphaFoldDB" id="A0A1F8GJF4"/>
<protein>
    <submittedName>
        <fullName evidence="1">Uncharacterized protein</fullName>
    </submittedName>
</protein>
<proteinExistence type="predicted"/>
<name>A0A1F8GJF4_9BACT</name>
<evidence type="ECO:0000313" key="1">
    <source>
        <dbReference type="EMBL" id="OGN25463.1"/>
    </source>
</evidence>
<dbReference type="STRING" id="1802695.A3A13_03165"/>
<organism evidence="1 2">
    <name type="scientific">Candidatus Yanofskybacteria bacterium RIFCSPLOWO2_01_FULL_43_22</name>
    <dbReference type="NCBI Taxonomy" id="1802695"/>
    <lineage>
        <taxon>Bacteria</taxon>
        <taxon>Candidatus Yanofskyibacteriota</taxon>
    </lineage>
</organism>
<dbReference type="EMBL" id="MGKJ01000001">
    <property type="protein sequence ID" value="OGN25463.1"/>
    <property type="molecule type" value="Genomic_DNA"/>
</dbReference>
<reference evidence="1 2" key="1">
    <citation type="journal article" date="2016" name="Nat. Commun.">
        <title>Thousands of microbial genomes shed light on interconnected biogeochemical processes in an aquifer system.</title>
        <authorList>
            <person name="Anantharaman K."/>
            <person name="Brown C.T."/>
            <person name="Hug L.A."/>
            <person name="Sharon I."/>
            <person name="Castelle C.J."/>
            <person name="Probst A.J."/>
            <person name="Thomas B.C."/>
            <person name="Singh A."/>
            <person name="Wilkins M.J."/>
            <person name="Karaoz U."/>
            <person name="Brodie E.L."/>
            <person name="Williams K.H."/>
            <person name="Hubbard S.S."/>
            <person name="Banfield J.F."/>
        </authorList>
    </citation>
    <scope>NUCLEOTIDE SEQUENCE [LARGE SCALE GENOMIC DNA]</scope>
</reference>
<comment type="caution">
    <text evidence="1">The sequence shown here is derived from an EMBL/GenBank/DDBJ whole genome shotgun (WGS) entry which is preliminary data.</text>
</comment>
<gene>
    <name evidence="1" type="ORF">A3A13_03165</name>
</gene>
<evidence type="ECO:0000313" key="2">
    <source>
        <dbReference type="Proteomes" id="UP000178911"/>
    </source>
</evidence>
<accession>A0A1F8GJF4</accession>
<sequence length="355" mass="38850">MVTAKSLGATGAGALNKFGKGLADGSRSWIGRNTLGRGASWADDKLKENKLFNEKTGRFLRSFTTTKLAESKYGGGQSWQDEKKLTKEVKAKRTEIEDKEALNAYINRPAGTPPPIGGKLPEQVLRGMTREQKGKLSKDLLTNPEVLRHLSAEDFNHILDKSEKSDADKVAIKGARSQALRNATNVANFLNAVPNRNAQENEELRNARTLARDITGKIRGRDMQENISPDLLNEPEVLRALSNDQIKELPKIQMVTDASAMAISQDATERAKGKALLKALVPKIRGNDLAAELDETVLANQNVVESMTKGQIKDLEDAVTDRAIRARIGVAINTAGAGHPAHSYINDQRNNANWI</sequence>
<dbReference type="Proteomes" id="UP000178911">
    <property type="component" value="Unassembled WGS sequence"/>
</dbReference>